<evidence type="ECO:0000313" key="2">
    <source>
        <dbReference type="Proteomes" id="UP000599688"/>
    </source>
</evidence>
<reference evidence="1 2" key="1">
    <citation type="journal article" date="2014" name="Int. J. Syst. Evol. Microbiol.">
        <title>Complete genome sequence of Corynebacterium casei LMG S-19264T (=DSM 44701T), isolated from a smear-ripened cheese.</title>
        <authorList>
            <consortium name="US DOE Joint Genome Institute (JGI-PGF)"/>
            <person name="Walter F."/>
            <person name="Albersmeier A."/>
            <person name="Kalinowski J."/>
            <person name="Ruckert C."/>
        </authorList>
    </citation>
    <scope>NUCLEOTIDE SEQUENCE [LARGE SCALE GENOMIC DNA]</scope>
    <source>
        <strain evidence="1 2">CGMCC 1.12925</strain>
    </source>
</reference>
<sequence length="148" mass="16766">MLIAALIFSACSKEQLKKKDVEQLIEQEMKGISFHEVDIYPNFTTCTTSENKTVTKSCFIETLHEKLVVFWEENEINQHYCELTIEVSNQGNLTVLAVKDANAASVENLKLQLNDFLAKKLPEINPAQKQGVPVHCKFVLPIKITNET</sequence>
<dbReference type="EMBL" id="BMGL01000002">
    <property type="protein sequence ID" value="GGE04421.1"/>
    <property type="molecule type" value="Genomic_DNA"/>
</dbReference>
<proteinExistence type="predicted"/>
<dbReference type="Proteomes" id="UP000599688">
    <property type="component" value="Unassembled WGS sequence"/>
</dbReference>
<accession>A0A917E6J0</accession>
<comment type="caution">
    <text evidence="1">The sequence shown here is derived from an EMBL/GenBank/DDBJ whole genome shotgun (WGS) entry which is preliminary data.</text>
</comment>
<protein>
    <recommendedName>
        <fullName evidence="3">TonB protein C-terminal</fullName>
    </recommendedName>
</protein>
<evidence type="ECO:0000313" key="1">
    <source>
        <dbReference type="EMBL" id="GGE04421.1"/>
    </source>
</evidence>
<evidence type="ECO:0008006" key="3">
    <source>
        <dbReference type="Google" id="ProtNLM"/>
    </source>
</evidence>
<organism evidence="1 2">
    <name type="scientific">Psychroflexus salis</name>
    <dbReference type="NCBI Taxonomy" id="1526574"/>
    <lineage>
        <taxon>Bacteria</taxon>
        <taxon>Pseudomonadati</taxon>
        <taxon>Bacteroidota</taxon>
        <taxon>Flavobacteriia</taxon>
        <taxon>Flavobacteriales</taxon>
        <taxon>Flavobacteriaceae</taxon>
        <taxon>Psychroflexus</taxon>
    </lineage>
</organism>
<dbReference type="AlphaFoldDB" id="A0A917E6J0"/>
<gene>
    <name evidence="1" type="ORF">GCM10010831_02480</name>
</gene>
<keyword evidence="2" id="KW-1185">Reference proteome</keyword>
<name>A0A917E6J0_9FLAO</name>